<dbReference type="PIRSF" id="PIRSF009320">
    <property type="entry name" value="Nuc_binding_HP_1000"/>
    <property type="match status" value="1"/>
</dbReference>
<gene>
    <name evidence="2" type="ORF">A6F49_00660</name>
</gene>
<sequence length="193" mass="21030">MKRIVIANTKGGTGKTTSSIFLASALTARGSVEVWDADPQGSASEWALRAEERDQALGFEVRPVNAAQLRRGSSSADFVVVDTGPGDWKVLDEALKLADLAILPTAPSPIDLDRFWETEQIASQLTRTYALITQADRRTKSLEQTVEALEASEVQLFATKISTREGIRRSFGYNPASDLGEYQAVADELLEVL</sequence>
<dbReference type="InterPro" id="IPR027417">
    <property type="entry name" value="P-loop_NTPase"/>
</dbReference>
<feature type="domain" description="CobQ/CobB/MinD/ParA nucleotide binding" evidence="1">
    <location>
        <begin position="4"/>
        <end position="170"/>
    </location>
</feature>
<protein>
    <recommendedName>
        <fullName evidence="1">CobQ/CobB/MinD/ParA nucleotide binding domain-containing protein</fullName>
    </recommendedName>
</protein>
<dbReference type="InterPro" id="IPR002586">
    <property type="entry name" value="CobQ/CobB/MinD/ParA_Nub-bd_dom"/>
</dbReference>
<dbReference type="SUPFAM" id="SSF52540">
    <property type="entry name" value="P-loop containing nucleoside triphosphate hydrolases"/>
    <property type="match status" value="1"/>
</dbReference>
<name>A0A1B7LVI3_9MICC</name>
<dbReference type="STRING" id="1837282.A6F49_00660"/>
<keyword evidence="3" id="KW-1185">Reference proteome</keyword>
<dbReference type="Pfam" id="PF01656">
    <property type="entry name" value="CbiA"/>
    <property type="match status" value="1"/>
</dbReference>
<dbReference type="AlphaFoldDB" id="A0A1B7LVI3"/>
<proteinExistence type="predicted"/>
<organism evidence="2 3">
    <name type="scientific">Enteractinococcus helveticum</name>
    <dbReference type="NCBI Taxonomy" id="1837282"/>
    <lineage>
        <taxon>Bacteria</taxon>
        <taxon>Bacillati</taxon>
        <taxon>Actinomycetota</taxon>
        <taxon>Actinomycetes</taxon>
        <taxon>Micrococcales</taxon>
        <taxon>Micrococcaceae</taxon>
    </lineage>
</organism>
<dbReference type="PANTHER" id="PTHR13696:SF96">
    <property type="entry name" value="COBQ_COBB_MIND_PARA NUCLEOTIDE BINDING DOMAIN-CONTAINING PROTEIN"/>
    <property type="match status" value="1"/>
</dbReference>
<accession>A0A1B7LVI3</accession>
<dbReference type="CDD" id="cd02042">
    <property type="entry name" value="ParAB_family"/>
    <property type="match status" value="1"/>
</dbReference>
<evidence type="ECO:0000259" key="1">
    <source>
        <dbReference type="Pfam" id="PF01656"/>
    </source>
</evidence>
<dbReference type="RefSeq" id="WP_067605847.1">
    <property type="nucleotide sequence ID" value="NZ_LXEY01000105.1"/>
</dbReference>
<comment type="caution">
    <text evidence="2">The sequence shown here is derived from an EMBL/GenBank/DDBJ whole genome shotgun (WGS) entry which is preliminary data.</text>
</comment>
<dbReference type="Proteomes" id="UP000078292">
    <property type="component" value="Unassembled WGS sequence"/>
</dbReference>
<reference evidence="2 3" key="1">
    <citation type="submission" date="2016-04" db="EMBL/GenBank/DDBJ databases">
        <title>First whole genome shotgun sequence of the bacterium Enteractinococcus sp. strain UASWS1574.</title>
        <authorList>
            <person name="Crovadore J."/>
            <person name="Chablais R."/>
            <person name="Lefort F."/>
        </authorList>
    </citation>
    <scope>NUCLEOTIDE SEQUENCE [LARGE SCALE GENOMIC DNA]</scope>
    <source>
        <strain evidence="2 3">UASWS1574</strain>
    </source>
</reference>
<dbReference type="OrthoDB" id="3173068at2"/>
<dbReference type="InterPro" id="IPR050678">
    <property type="entry name" value="DNA_Partitioning_ATPase"/>
</dbReference>
<dbReference type="EMBL" id="LXEY01000105">
    <property type="protein sequence ID" value="OAV53717.1"/>
    <property type="molecule type" value="Genomic_DNA"/>
</dbReference>
<dbReference type="PANTHER" id="PTHR13696">
    <property type="entry name" value="P-LOOP CONTAINING NUCLEOSIDE TRIPHOSPHATE HYDROLASE"/>
    <property type="match status" value="1"/>
</dbReference>
<evidence type="ECO:0000313" key="2">
    <source>
        <dbReference type="EMBL" id="OAV53717.1"/>
    </source>
</evidence>
<evidence type="ECO:0000313" key="3">
    <source>
        <dbReference type="Proteomes" id="UP000078292"/>
    </source>
</evidence>
<dbReference type="Gene3D" id="3.40.50.300">
    <property type="entry name" value="P-loop containing nucleotide triphosphate hydrolases"/>
    <property type="match status" value="1"/>
</dbReference>